<organism evidence="2 3">
    <name type="scientific">Staurois parvus</name>
    <dbReference type="NCBI Taxonomy" id="386267"/>
    <lineage>
        <taxon>Eukaryota</taxon>
        <taxon>Metazoa</taxon>
        <taxon>Chordata</taxon>
        <taxon>Craniata</taxon>
        <taxon>Vertebrata</taxon>
        <taxon>Euteleostomi</taxon>
        <taxon>Amphibia</taxon>
        <taxon>Batrachia</taxon>
        <taxon>Anura</taxon>
        <taxon>Neobatrachia</taxon>
        <taxon>Ranoidea</taxon>
        <taxon>Ranidae</taxon>
        <taxon>Staurois</taxon>
    </lineage>
</organism>
<proteinExistence type="inferred from homology"/>
<dbReference type="HAMAP" id="MF_01477">
    <property type="entry name" value="Iojap_RsfS"/>
    <property type="match status" value="1"/>
</dbReference>
<name>A0ABN9CT92_9NEOB</name>
<reference evidence="2" key="1">
    <citation type="submission" date="2023-05" db="EMBL/GenBank/DDBJ databases">
        <authorList>
            <person name="Stuckert A."/>
        </authorList>
    </citation>
    <scope>NUCLEOTIDE SEQUENCE</scope>
</reference>
<dbReference type="PANTHER" id="PTHR21043">
    <property type="entry name" value="IOJAP SUPERFAMILY ORTHOLOG"/>
    <property type="match status" value="1"/>
</dbReference>
<evidence type="ECO:0000313" key="3">
    <source>
        <dbReference type="Proteomes" id="UP001162483"/>
    </source>
</evidence>
<comment type="caution">
    <text evidence="2">The sequence shown here is derived from an EMBL/GenBank/DDBJ whole genome shotgun (WGS) entry which is preliminary data.</text>
</comment>
<accession>A0ABN9CT92</accession>
<dbReference type="NCBIfam" id="TIGR00090">
    <property type="entry name" value="rsfS_iojap_ybeB"/>
    <property type="match status" value="1"/>
</dbReference>
<dbReference type="Pfam" id="PF02410">
    <property type="entry name" value="RsfS"/>
    <property type="match status" value="1"/>
</dbReference>
<evidence type="ECO:0008006" key="4">
    <source>
        <dbReference type="Google" id="ProtNLM"/>
    </source>
</evidence>
<comment type="similarity">
    <text evidence="1">Belongs to the Iojap/RsfS family.</text>
</comment>
<sequence length="206" mass="23596">MWARTVLRCVPSLSSAVGSVCTGYRTSAVTRRRACVLPRICPYSTWDQYTPSSEAAGPSSDWKEEENGAEDLPEFNIKVLVKLLQQENAKDLCVIKLPLEMKYAEYFVIVGGTSTRHLKALAEYTLKVYKYLKRDTESHVCLEGKDTDDWMCIDFGEIVVHFMLPEIRATYELEKLWTLRSHDDQLLQITLETLPSDFTFGLQKNE</sequence>
<dbReference type="InterPro" id="IPR004394">
    <property type="entry name" value="Iojap/RsfS/C7orf30"/>
</dbReference>
<dbReference type="Gene3D" id="3.30.460.10">
    <property type="entry name" value="Beta Polymerase, domain 2"/>
    <property type="match status" value="1"/>
</dbReference>
<evidence type="ECO:0000313" key="2">
    <source>
        <dbReference type="EMBL" id="CAI9563381.1"/>
    </source>
</evidence>
<dbReference type="SUPFAM" id="SSF81301">
    <property type="entry name" value="Nucleotidyltransferase"/>
    <property type="match status" value="1"/>
</dbReference>
<dbReference type="EMBL" id="CATNWA010012412">
    <property type="protein sequence ID" value="CAI9563381.1"/>
    <property type="molecule type" value="Genomic_DNA"/>
</dbReference>
<dbReference type="Proteomes" id="UP001162483">
    <property type="component" value="Unassembled WGS sequence"/>
</dbReference>
<evidence type="ECO:0000256" key="1">
    <source>
        <dbReference type="ARBA" id="ARBA00010574"/>
    </source>
</evidence>
<protein>
    <recommendedName>
        <fullName evidence="4">Mitochondrial assembly of ribosomal large subunit protein 1</fullName>
    </recommendedName>
</protein>
<dbReference type="InterPro" id="IPR043519">
    <property type="entry name" value="NT_sf"/>
</dbReference>
<dbReference type="PANTHER" id="PTHR21043:SF0">
    <property type="entry name" value="MITOCHONDRIAL ASSEMBLY OF RIBOSOMAL LARGE SUBUNIT PROTEIN 1"/>
    <property type="match status" value="1"/>
</dbReference>
<gene>
    <name evidence="2" type="ORF">SPARVUS_LOCUS5731746</name>
</gene>
<keyword evidence="3" id="KW-1185">Reference proteome</keyword>